<dbReference type="InterPro" id="IPR029064">
    <property type="entry name" value="Ribosomal_eL30-like_sf"/>
</dbReference>
<evidence type="ECO:0000256" key="4">
    <source>
        <dbReference type="SAM" id="MobiDB-lite"/>
    </source>
</evidence>
<keyword evidence="3" id="KW-0808">Transferase</keyword>
<feature type="region of interest" description="Disordered" evidence="4">
    <location>
        <begin position="1"/>
        <end position="33"/>
    </location>
</feature>
<dbReference type="EMBL" id="CP071250">
    <property type="protein sequence ID" value="UUF09233.1"/>
    <property type="molecule type" value="Genomic_DNA"/>
</dbReference>
<feature type="domain" description="RNA 2-O ribose methyltransferase substrate binding" evidence="5">
    <location>
        <begin position="38"/>
        <end position="117"/>
    </location>
</feature>
<dbReference type="AlphaFoldDB" id="A0A9Q9CSV9"/>
<dbReference type="InterPro" id="IPR029026">
    <property type="entry name" value="tRNA_m1G_MTases_N"/>
</dbReference>
<sequence>MAKPVKGAKKDKASKRDYKQAPKKEGKAISKKDSNREVIYGKNTVNEVLESKRKVFEVIVTDAVAQHDAGLMKLVEKQNISCKVLPKQKFEQMAKDKYDVKGNHQGVLAIVEPYAYMPLNDLIKKATQKEEPAFILILDGLEDPHNLGAILRTADASGVDGIIIRKDRSVGLTSTVAKLSTGAIEHVPVACVANLTVAINQLKEAGLWIAGTDASEAQDYRTLDASLPLGLVIGSEGKGMSRLVREACDFKVYLPMRGHVTSLNASVAAALLMYEIYNKRNPIK</sequence>
<dbReference type="PANTHER" id="PTHR46429">
    <property type="entry name" value="23S RRNA (GUANOSINE-2'-O-)-METHYLTRANSFERASE RLMB"/>
    <property type="match status" value="1"/>
</dbReference>
<dbReference type="InterPro" id="IPR029028">
    <property type="entry name" value="Alpha/beta_knot_MTases"/>
</dbReference>
<dbReference type="Gene3D" id="3.30.1330.30">
    <property type="match status" value="1"/>
</dbReference>
<evidence type="ECO:0000256" key="1">
    <source>
        <dbReference type="ARBA" id="ARBA00007228"/>
    </source>
</evidence>
<dbReference type="InterPro" id="IPR004441">
    <property type="entry name" value="rRNA_MeTrfase_TrmH"/>
</dbReference>
<keyword evidence="2" id="KW-0489">Methyltransferase</keyword>
<dbReference type="SUPFAM" id="SSF75217">
    <property type="entry name" value="alpha/beta knot"/>
    <property type="match status" value="1"/>
</dbReference>
<dbReference type="PANTHER" id="PTHR46429:SF1">
    <property type="entry name" value="23S RRNA (GUANOSINE-2'-O-)-METHYLTRANSFERASE RLMB"/>
    <property type="match status" value="1"/>
</dbReference>
<dbReference type="FunFam" id="3.40.1280.10:FF:000008">
    <property type="entry name" value="Group 3 RNA methyltransferase TrmH"/>
    <property type="match status" value="1"/>
</dbReference>
<dbReference type="NCBIfam" id="TIGR00186">
    <property type="entry name" value="rRNA_methyl_3"/>
    <property type="match status" value="1"/>
</dbReference>
<evidence type="ECO:0000259" key="5">
    <source>
        <dbReference type="SMART" id="SM00967"/>
    </source>
</evidence>
<name>A0A9Q9CSV9_9FIRM</name>
<dbReference type="GO" id="GO:0003723">
    <property type="term" value="F:RNA binding"/>
    <property type="evidence" value="ECO:0007669"/>
    <property type="project" value="InterPro"/>
</dbReference>
<reference evidence="6" key="1">
    <citation type="submission" date="2021-03" db="EMBL/GenBank/DDBJ databases">
        <title>Comparative Genomics and Metabolomics in the genus Turicibacter.</title>
        <authorList>
            <person name="Maki J."/>
            <person name="Looft T."/>
        </authorList>
    </citation>
    <scope>NUCLEOTIDE SEQUENCE</scope>
    <source>
        <strain evidence="6">ISU324</strain>
    </source>
</reference>
<dbReference type="Proteomes" id="UP001058072">
    <property type="component" value="Chromosome"/>
</dbReference>
<dbReference type="GO" id="GO:0005829">
    <property type="term" value="C:cytosol"/>
    <property type="evidence" value="ECO:0007669"/>
    <property type="project" value="TreeGrafter"/>
</dbReference>
<organism evidence="6 7">
    <name type="scientific">Turicibacter bilis</name>
    <dbReference type="NCBI Taxonomy" id="2735723"/>
    <lineage>
        <taxon>Bacteria</taxon>
        <taxon>Bacillati</taxon>
        <taxon>Bacillota</taxon>
        <taxon>Erysipelotrichia</taxon>
        <taxon>Erysipelotrichales</taxon>
        <taxon>Turicibacteraceae</taxon>
        <taxon>Turicibacter</taxon>
    </lineage>
</organism>
<dbReference type="GO" id="GO:0008173">
    <property type="term" value="F:RNA methyltransferase activity"/>
    <property type="evidence" value="ECO:0007669"/>
    <property type="project" value="InterPro"/>
</dbReference>
<dbReference type="GO" id="GO:0032259">
    <property type="term" value="P:methylation"/>
    <property type="evidence" value="ECO:0007669"/>
    <property type="project" value="UniProtKB-KW"/>
</dbReference>
<dbReference type="InterPro" id="IPR013123">
    <property type="entry name" value="SpoU_subst-bd"/>
</dbReference>
<protein>
    <submittedName>
        <fullName evidence="6">23S rRNA (Guanosine(2251)-2'-O)-methyltransferase RlmB</fullName>
    </submittedName>
</protein>
<dbReference type="SMART" id="SM00967">
    <property type="entry name" value="SpoU_sub_bind"/>
    <property type="match status" value="1"/>
</dbReference>
<dbReference type="Pfam" id="PF00588">
    <property type="entry name" value="SpoU_methylase"/>
    <property type="match status" value="1"/>
</dbReference>
<evidence type="ECO:0000256" key="2">
    <source>
        <dbReference type="ARBA" id="ARBA00022603"/>
    </source>
</evidence>
<accession>A0A9Q9CSV9</accession>
<evidence type="ECO:0000313" key="7">
    <source>
        <dbReference type="Proteomes" id="UP001058072"/>
    </source>
</evidence>
<dbReference type="SUPFAM" id="SSF55315">
    <property type="entry name" value="L30e-like"/>
    <property type="match status" value="1"/>
</dbReference>
<dbReference type="Gene3D" id="3.40.1280.10">
    <property type="match status" value="1"/>
</dbReference>
<dbReference type="CDD" id="cd18103">
    <property type="entry name" value="SpoU-like_RlmB"/>
    <property type="match status" value="1"/>
</dbReference>
<comment type="similarity">
    <text evidence="1">Belongs to the class IV-like SAM-binding methyltransferase superfamily. RNA methyltransferase TrmH family.</text>
</comment>
<evidence type="ECO:0000313" key="6">
    <source>
        <dbReference type="EMBL" id="UUF09233.1"/>
    </source>
</evidence>
<proteinExistence type="inferred from homology"/>
<dbReference type="Pfam" id="PF08032">
    <property type="entry name" value="SpoU_sub_bind"/>
    <property type="match status" value="1"/>
</dbReference>
<dbReference type="InterPro" id="IPR001537">
    <property type="entry name" value="SpoU_MeTrfase"/>
</dbReference>
<gene>
    <name evidence="6" type="primary">rlmB</name>
    <name evidence="6" type="ORF">J0J70_04380</name>
</gene>
<feature type="compositionally biased region" description="Basic and acidic residues" evidence="4">
    <location>
        <begin position="8"/>
        <end position="33"/>
    </location>
</feature>
<dbReference type="GO" id="GO:0006396">
    <property type="term" value="P:RNA processing"/>
    <property type="evidence" value="ECO:0007669"/>
    <property type="project" value="InterPro"/>
</dbReference>
<evidence type="ECO:0000256" key="3">
    <source>
        <dbReference type="ARBA" id="ARBA00022679"/>
    </source>
</evidence>
<dbReference type="RefSeq" id="WP_082411197.1">
    <property type="nucleotide sequence ID" value="NZ_CP071250.1"/>
</dbReference>